<keyword evidence="2" id="KW-0808">Transferase</keyword>
<dbReference type="InterPro" id="IPR001173">
    <property type="entry name" value="Glyco_trans_2-like"/>
</dbReference>
<dbReference type="Gene3D" id="3.90.550.10">
    <property type="entry name" value="Spore Coat Polysaccharide Biosynthesis Protein SpsA, Chain A"/>
    <property type="match status" value="1"/>
</dbReference>
<feature type="domain" description="Glycosyltransferase 2-like" evidence="1">
    <location>
        <begin position="11"/>
        <end position="140"/>
    </location>
</feature>
<keyword evidence="2" id="KW-0328">Glycosyltransferase</keyword>
<protein>
    <submittedName>
        <fullName evidence="2">Teichuronic acid biosynthesis glycosyltransferase TuaG</fullName>
        <ecNumber evidence="2">2.4.-.-</ecNumber>
    </submittedName>
</protein>
<dbReference type="GO" id="GO:0016757">
    <property type="term" value="F:glycosyltransferase activity"/>
    <property type="evidence" value="ECO:0007669"/>
    <property type="project" value="UniProtKB-KW"/>
</dbReference>
<dbReference type="EC" id="2.4.-.-" evidence="2"/>
<dbReference type="CDD" id="cd00761">
    <property type="entry name" value="Glyco_tranf_GTA_type"/>
    <property type="match status" value="1"/>
</dbReference>
<evidence type="ECO:0000313" key="3">
    <source>
        <dbReference type="Proteomes" id="UP001549037"/>
    </source>
</evidence>
<dbReference type="SUPFAM" id="SSF53448">
    <property type="entry name" value="Nucleotide-diphospho-sugar transferases"/>
    <property type="match status" value="1"/>
</dbReference>
<proteinExistence type="predicted"/>
<dbReference type="Pfam" id="PF00535">
    <property type="entry name" value="Glycos_transf_2"/>
    <property type="match status" value="1"/>
</dbReference>
<sequence length="256" mass="29275">MPSQLSQPLVSVIIPMYNASSFIKETLQSVFQQTFQNFEVIVVDDQSTDNSYQLVSEMLSAYSNLSLLKNVQNSGVAISRNKGVSYAKGRFICFLDADDLWLPNKLEVQVAFMLKYGHAFSFTSYQFADETGKPIKAPITVPEKISYQEALRNHTIWTSTVMLDLEQLSKEEIAMPNVRRGQDTATWWKILKVVKYAYSINQPLSIYRRTNQSLSANKFAAIKRTWYLFRKVEGLSVIETVGPFIGYAYNAIKRRM</sequence>
<dbReference type="RefSeq" id="WP_354367754.1">
    <property type="nucleotide sequence ID" value="NZ_JBEPLN010000005.1"/>
</dbReference>
<accession>A0ABV2JE79</accession>
<organism evidence="2 3">
    <name type="scientific">Streptococcus porcorum</name>
    <dbReference type="NCBI Taxonomy" id="701526"/>
    <lineage>
        <taxon>Bacteria</taxon>
        <taxon>Bacillati</taxon>
        <taxon>Bacillota</taxon>
        <taxon>Bacilli</taxon>
        <taxon>Lactobacillales</taxon>
        <taxon>Streptococcaceae</taxon>
        <taxon>Streptococcus</taxon>
    </lineage>
</organism>
<gene>
    <name evidence="2" type="ORF">ABID28_000484</name>
</gene>
<comment type="caution">
    <text evidence="2">The sequence shown here is derived from an EMBL/GenBank/DDBJ whole genome shotgun (WGS) entry which is preliminary data.</text>
</comment>
<keyword evidence="3" id="KW-1185">Reference proteome</keyword>
<evidence type="ECO:0000313" key="2">
    <source>
        <dbReference type="EMBL" id="MET3633850.1"/>
    </source>
</evidence>
<reference evidence="2 3" key="1">
    <citation type="submission" date="2024-06" db="EMBL/GenBank/DDBJ databases">
        <title>Genomic Encyclopedia of Type Strains, Phase IV (KMG-IV): sequencing the most valuable type-strain genomes for metagenomic binning, comparative biology and taxonomic classification.</title>
        <authorList>
            <person name="Goeker M."/>
        </authorList>
    </citation>
    <scope>NUCLEOTIDE SEQUENCE [LARGE SCALE GENOMIC DNA]</scope>
    <source>
        <strain evidence="2 3">DSM 28302</strain>
    </source>
</reference>
<dbReference type="PANTHER" id="PTHR22916:SF3">
    <property type="entry name" value="UDP-GLCNAC:BETAGAL BETA-1,3-N-ACETYLGLUCOSAMINYLTRANSFERASE-LIKE PROTEIN 1"/>
    <property type="match status" value="1"/>
</dbReference>
<evidence type="ECO:0000259" key="1">
    <source>
        <dbReference type="Pfam" id="PF00535"/>
    </source>
</evidence>
<dbReference type="EMBL" id="JBEPLN010000005">
    <property type="protein sequence ID" value="MET3633850.1"/>
    <property type="molecule type" value="Genomic_DNA"/>
</dbReference>
<dbReference type="PANTHER" id="PTHR22916">
    <property type="entry name" value="GLYCOSYLTRANSFERASE"/>
    <property type="match status" value="1"/>
</dbReference>
<dbReference type="Proteomes" id="UP001549037">
    <property type="component" value="Unassembled WGS sequence"/>
</dbReference>
<dbReference type="InterPro" id="IPR029044">
    <property type="entry name" value="Nucleotide-diphossugar_trans"/>
</dbReference>
<name>A0ABV2JE79_9STRE</name>